<keyword evidence="4" id="KW-1185">Reference proteome</keyword>
<evidence type="ECO:0000313" key="4">
    <source>
        <dbReference type="Proteomes" id="UP001374579"/>
    </source>
</evidence>
<evidence type="ECO:0000256" key="2">
    <source>
        <dbReference type="SAM" id="SignalP"/>
    </source>
</evidence>
<gene>
    <name evidence="3" type="ORF">V1264_024632</name>
</gene>
<proteinExistence type="predicted"/>
<feature type="signal peptide" evidence="2">
    <location>
        <begin position="1"/>
        <end position="21"/>
    </location>
</feature>
<name>A0AAN9AM10_9CAEN</name>
<evidence type="ECO:0000313" key="3">
    <source>
        <dbReference type="EMBL" id="KAK7089324.1"/>
    </source>
</evidence>
<dbReference type="EMBL" id="JBAMIC010002234">
    <property type="protein sequence ID" value="KAK7089324.1"/>
    <property type="molecule type" value="Genomic_DNA"/>
</dbReference>
<keyword evidence="2" id="KW-0732">Signal</keyword>
<dbReference type="Proteomes" id="UP001374579">
    <property type="component" value="Unassembled WGS sequence"/>
</dbReference>
<accession>A0AAN9AM10</accession>
<evidence type="ECO:0000256" key="1">
    <source>
        <dbReference type="SAM" id="MobiDB-lite"/>
    </source>
</evidence>
<feature type="region of interest" description="Disordered" evidence="1">
    <location>
        <begin position="38"/>
        <end position="72"/>
    </location>
</feature>
<reference evidence="3 4" key="1">
    <citation type="submission" date="2024-02" db="EMBL/GenBank/DDBJ databases">
        <title>Chromosome-scale genome assembly of the rough periwinkle Littorina saxatilis.</title>
        <authorList>
            <person name="De Jode A."/>
            <person name="Faria R."/>
            <person name="Formenti G."/>
            <person name="Sims Y."/>
            <person name="Smith T.P."/>
            <person name="Tracey A."/>
            <person name="Wood J.M.D."/>
            <person name="Zagrodzka Z.B."/>
            <person name="Johannesson K."/>
            <person name="Butlin R.K."/>
            <person name="Leder E.H."/>
        </authorList>
    </citation>
    <scope>NUCLEOTIDE SEQUENCE [LARGE SCALE GENOMIC DNA]</scope>
    <source>
        <strain evidence="3">Snail1</strain>
        <tissue evidence="3">Muscle</tissue>
    </source>
</reference>
<dbReference type="AlphaFoldDB" id="A0AAN9AM10"/>
<organism evidence="3 4">
    <name type="scientific">Littorina saxatilis</name>
    <dbReference type="NCBI Taxonomy" id="31220"/>
    <lineage>
        <taxon>Eukaryota</taxon>
        <taxon>Metazoa</taxon>
        <taxon>Spiralia</taxon>
        <taxon>Lophotrochozoa</taxon>
        <taxon>Mollusca</taxon>
        <taxon>Gastropoda</taxon>
        <taxon>Caenogastropoda</taxon>
        <taxon>Littorinimorpha</taxon>
        <taxon>Littorinoidea</taxon>
        <taxon>Littorinidae</taxon>
        <taxon>Littorina</taxon>
    </lineage>
</organism>
<comment type="caution">
    <text evidence="3">The sequence shown here is derived from an EMBL/GenBank/DDBJ whole genome shotgun (WGS) entry which is preliminary data.</text>
</comment>
<sequence>MNVKVTGVVFCLLLLVAVSLSSEHDDTLIDLEEERFERSPFESDEAPQPIQKKKRAYAGRWRNGRQTGPVRL</sequence>
<feature type="chain" id="PRO_5042988673" evidence="2">
    <location>
        <begin position="22"/>
        <end position="72"/>
    </location>
</feature>
<protein>
    <submittedName>
        <fullName evidence="3">Uncharacterized protein</fullName>
    </submittedName>
</protein>